<dbReference type="Gene3D" id="3.40.50.2000">
    <property type="entry name" value="Glycogen Phosphorylase B"/>
    <property type="match status" value="2"/>
</dbReference>
<name>A0A1G1SYT6_9BACT</name>
<dbReference type="RefSeq" id="WP_070735242.1">
    <property type="nucleotide sequence ID" value="NZ_MDZC01000079.1"/>
</dbReference>
<evidence type="ECO:0008006" key="5">
    <source>
        <dbReference type="Google" id="ProtNLM"/>
    </source>
</evidence>
<comment type="caution">
    <text evidence="3">The sequence shown here is derived from an EMBL/GenBank/DDBJ whole genome shotgun (WGS) entry which is preliminary data.</text>
</comment>
<dbReference type="PANTHER" id="PTHR12526:SF630">
    <property type="entry name" value="GLYCOSYLTRANSFERASE"/>
    <property type="match status" value="1"/>
</dbReference>
<dbReference type="SUPFAM" id="SSF53756">
    <property type="entry name" value="UDP-Glycosyltransferase/glycogen phosphorylase"/>
    <property type="match status" value="1"/>
</dbReference>
<organism evidence="3 4">
    <name type="scientific">Hymenobacter glacialis</name>
    <dbReference type="NCBI Taxonomy" id="1908236"/>
    <lineage>
        <taxon>Bacteria</taxon>
        <taxon>Pseudomonadati</taxon>
        <taxon>Bacteroidota</taxon>
        <taxon>Cytophagia</taxon>
        <taxon>Cytophagales</taxon>
        <taxon>Hymenobacteraceae</taxon>
        <taxon>Hymenobacter</taxon>
    </lineage>
</organism>
<feature type="domain" description="Glycosyl transferase family 1" evidence="1">
    <location>
        <begin position="159"/>
        <end position="313"/>
    </location>
</feature>
<evidence type="ECO:0000313" key="4">
    <source>
        <dbReference type="Proteomes" id="UP000177791"/>
    </source>
</evidence>
<evidence type="ECO:0000313" key="3">
    <source>
        <dbReference type="EMBL" id="OGX83784.1"/>
    </source>
</evidence>
<dbReference type="AlphaFoldDB" id="A0A1G1SYT6"/>
<gene>
    <name evidence="3" type="ORF">BEN48_03180</name>
</gene>
<accession>A0A1G1SYT6</accession>
<feature type="domain" description="Glycosyltransferase subfamily 4-like N-terminal" evidence="2">
    <location>
        <begin position="12"/>
        <end position="152"/>
    </location>
</feature>
<dbReference type="EMBL" id="MDZC01000079">
    <property type="protein sequence ID" value="OGX83784.1"/>
    <property type="molecule type" value="Genomic_DNA"/>
</dbReference>
<dbReference type="OrthoDB" id="9787111at2"/>
<dbReference type="CDD" id="cd03811">
    <property type="entry name" value="GT4_GT28_WabH-like"/>
    <property type="match status" value="1"/>
</dbReference>
<dbReference type="InterPro" id="IPR001296">
    <property type="entry name" value="Glyco_trans_1"/>
</dbReference>
<dbReference type="STRING" id="1908236.BEN48_03180"/>
<proteinExistence type="predicted"/>
<evidence type="ECO:0000259" key="2">
    <source>
        <dbReference type="Pfam" id="PF13439"/>
    </source>
</evidence>
<protein>
    <recommendedName>
        <fullName evidence="5">Glycosyltransferase</fullName>
    </recommendedName>
</protein>
<dbReference type="GO" id="GO:0016757">
    <property type="term" value="F:glycosyltransferase activity"/>
    <property type="evidence" value="ECO:0007669"/>
    <property type="project" value="InterPro"/>
</dbReference>
<evidence type="ECO:0000259" key="1">
    <source>
        <dbReference type="Pfam" id="PF00534"/>
    </source>
</evidence>
<reference evidence="3 4" key="1">
    <citation type="submission" date="2016-08" db="EMBL/GenBank/DDBJ databases">
        <title>Hymenobacter coccineus sp. nov., Hymenobacter lapidarius sp. nov. and Hymenobacter glacialis sp. nov., isolated from Antarctic soil.</title>
        <authorList>
            <person name="Sedlacek I."/>
            <person name="Kralova S."/>
            <person name="Kyrova K."/>
            <person name="Maslanova I."/>
            <person name="Stankova E."/>
            <person name="Vrbovska V."/>
            <person name="Nemec M."/>
            <person name="Bartak M."/>
            <person name="Svec P."/>
            <person name="Busse H.-J."/>
            <person name="Pantucek R."/>
        </authorList>
    </citation>
    <scope>NUCLEOTIDE SEQUENCE [LARGE SCALE GENOMIC DNA]</scope>
    <source>
        <strain evidence="3 4">CCM 8648</strain>
    </source>
</reference>
<dbReference type="InterPro" id="IPR028098">
    <property type="entry name" value="Glyco_trans_4-like_N"/>
</dbReference>
<sequence>MKIVHCFFTLEMGGAQVLAVDLLNQMCKEHDTALVIVNNIHSQALLDKLDQRVAVHKIDRREGSRNPWPLLKFNLLLRRLNPDIIHCHEPDIGKIIRARVGKLLYTIHDIGIPSKHYHYYAALVAISDAVQQELAQRFDRPIAKVYNGIDVASFRKRTDYSLAGQPIKLVQISRLMHQKKGQDVLLNALHLVKNNYGYANFHLDIIGSGDSLPFLQNLVAELGLTQEVSLAGERNRDWLYANLSHYHLLVQPSRYEGFGLTLLEGFAAGLPVLASDIEGPAEIIGRTPRGFLFAKGDSQACAQALYLIFQEYESGHVAQLMQNTEPITDREYSIKSCVAGYLQQYRALLA</sequence>
<dbReference type="PANTHER" id="PTHR12526">
    <property type="entry name" value="GLYCOSYLTRANSFERASE"/>
    <property type="match status" value="1"/>
</dbReference>
<dbReference type="Proteomes" id="UP000177791">
    <property type="component" value="Unassembled WGS sequence"/>
</dbReference>
<dbReference type="Pfam" id="PF13439">
    <property type="entry name" value="Glyco_transf_4"/>
    <property type="match status" value="1"/>
</dbReference>
<keyword evidence="4" id="KW-1185">Reference proteome</keyword>
<dbReference type="Pfam" id="PF00534">
    <property type="entry name" value="Glycos_transf_1"/>
    <property type="match status" value="1"/>
</dbReference>